<name>A0A537JPA8_9BACT</name>
<accession>A0A537JPA8</accession>
<feature type="compositionally biased region" description="Basic and acidic residues" evidence="1">
    <location>
        <begin position="1"/>
        <end position="11"/>
    </location>
</feature>
<feature type="region of interest" description="Disordered" evidence="1">
    <location>
        <begin position="1"/>
        <end position="23"/>
    </location>
</feature>
<comment type="caution">
    <text evidence="2">The sequence shown here is derived from an EMBL/GenBank/DDBJ whole genome shotgun (WGS) entry which is preliminary data.</text>
</comment>
<organism evidence="2 3">
    <name type="scientific">Candidatus Segetimicrobium genomatis</name>
    <dbReference type="NCBI Taxonomy" id="2569760"/>
    <lineage>
        <taxon>Bacteria</taxon>
        <taxon>Bacillati</taxon>
        <taxon>Candidatus Sysuimicrobiota</taxon>
        <taxon>Candidatus Sysuimicrobiia</taxon>
        <taxon>Candidatus Sysuimicrobiales</taxon>
        <taxon>Candidatus Segetimicrobiaceae</taxon>
        <taxon>Candidatus Segetimicrobium</taxon>
    </lineage>
</organism>
<evidence type="ECO:0000313" key="2">
    <source>
        <dbReference type="EMBL" id="TMI85310.1"/>
    </source>
</evidence>
<dbReference type="AlphaFoldDB" id="A0A537JPA8"/>
<sequence>MVVDERRHEPFEDGVGVVPHRPDGARPVRVDRFFQAFRAQRMLAGEIKGDPVAAGPEFPEHGAIEEPAVGFPERVALPAIARRGLDPDGELQGAGVPERKL</sequence>
<evidence type="ECO:0000256" key="1">
    <source>
        <dbReference type="SAM" id="MobiDB-lite"/>
    </source>
</evidence>
<evidence type="ECO:0000313" key="3">
    <source>
        <dbReference type="Proteomes" id="UP000318093"/>
    </source>
</evidence>
<proteinExistence type="predicted"/>
<dbReference type="Proteomes" id="UP000318093">
    <property type="component" value="Unassembled WGS sequence"/>
</dbReference>
<dbReference type="EMBL" id="VBAN01000017">
    <property type="protein sequence ID" value="TMI85310.1"/>
    <property type="molecule type" value="Genomic_DNA"/>
</dbReference>
<protein>
    <submittedName>
        <fullName evidence="2">Uncharacterized protein</fullName>
    </submittedName>
</protein>
<reference evidence="2 3" key="1">
    <citation type="journal article" date="2019" name="Nat. Microbiol.">
        <title>Mediterranean grassland soil C-N compound turnover is dependent on rainfall and depth, and is mediated by genomically divergent microorganisms.</title>
        <authorList>
            <person name="Diamond S."/>
            <person name="Andeer P.F."/>
            <person name="Li Z."/>
            <person name="Crits-Christoph A."/>
            <person name="Burstein D."/>
            <person name="Anantharaman K."/>
            <person name="Lane K.R."/>
            <person name="Thomas B.C."/>
            <person name="Pan C."/>
            <person name="Northen T.R."/>
            <person name="Banfield J.F."/>
        </authorList>
    </citation>
    <scope>NUCLEOTIDE SEQUENCE [LARGE SCALE GENOMIC DNA]</scope>
    <source>
        <strain evidence="2">NP_6</strain>
    </source>
</reference>
<gene>
    <name evidence="2" type="ORF">E6H03_00680</name>
</gene>